<dbReference type="RefSeq" id="WP_020224863.1">
    <property type="nucleotide sequence ID" value="NZ_AP031450.1"/>
</dbReference>
<evidence type="ECO:0000259" key="2">
    <source>
        <dbReference type="PROSITE" id="PS50110"/>
    </source>
</evidence>
<gene>
    <name evidence="4" type="ORF">GKD88_00150</name>
    <name evidence="3" type="ORF">GKE08_00145</name>
</gene>
<dbReference type="Pfam" id="PF04397">
    <property type="entry name" value="LytTR"/>
    <property type="match status" value="1"/>
</dbReference>
<dbReference type="EMBL" id="WKPJ01000001">
    <property type="protein sequence ID" value="MSA87743.1"/>
    <property type="molecule type" value="Genomic_DNA"/>
</dbReference>
<dbReference type="GO" id="GO:0000156">
    <property type="term" value="F:phosphorelay response regulator activity"/>
    <property type="evidence" value="ECO:0007669"/>
    <property type="project" value="InterPro"/>
</dbReference>
<evidence type="ECO:0000313" key="4">
    <source>
        <dbReference type="EMBL" id="MSC31538.1"/>
    </source>
</evidence>
<organism evidence="3 5">
    <name type="scientific">Holdemania massiliensis</name>
    <dbReference type="NCBI Taxonomy" id="1468449"/>
    <lineage>
        <taxon>Bacteria</taxon>
        <taxon>Bacillati</taxon>
        <taxon>Bacillota</taxon>
        <taxon>Erysipelotrichia</taxon>
        <taxon>Erysipelotrichales</taxon>
        <taxon>Erysipelotrichaceae</taxon>
        <taxon>Holdemania</taxon>
    </lineage>
</organism>
<feature type="modified residue" description="4-aspartylphosphate" evidence="1">
    <location>
        <position position="54"/>
    </location>
</feature>
<dbReference type="AlphaFoldDB" id="A0A6N7S1H4"/>
<dbReference type="SUPFAM" id="SSF52172">
    <property type="entry name" value="CheY-like"/>
    <property type="match status" value="1"/>
</dbReference>
<keyword evidence="1" id="KW-0597">Phosphoprotein</keyword>
<dbReference type="PROSITE" id="PS50110">
    <property type="entry name" value="RESPONSE_REGULATORY"/>
    <property type="match status" value="1"/>
</dbReference>
<dbReference type="InterPro" id="IPR007492">
    <property type="entry name" value="LytTR_DNA-bd_dom"/>
</dbReference>
<dbReference type="InterPro" id="IPR001789">
    <property type="entry name" value="Sig_transdc_resp-reg_receiver"/>
</dbReference>
<dbReference type="PANTHER" id="PTHR37299:SF1">
    <property type="entry name" value="STAGE 0 SPORULATION PROTEIN A HOMOLOG"/>
    <property type="match status" value="1"/>
</dbReference>
<evidence type="ECO:0000313" key="3">
    <source>
        <dbReference type="EMBL" id="MSA87743.1"/>
    </source>
</evidence>
<dbReference type="SMART" id="SM00850">
    <property type="entry name" value="LytTR"/>
    <property type="match status" value="1"/>
</dbReference>
<evidence type="ECO:0000256" key="1">
    <source>
        <dbReference type="PROSITE-ProRule" id="PRU00169"/>
    </source>
</evidence>
<proteinExistence type="predicted"/>
<accession>A0A6N7S1H4</accession>
<protein>
    <submittedName>
        <fullName evidence="3">Response regulator</fullName>
    </submittedName>
</protein>
<comment type="caution">
    <text evidence="3">The sequence shown here is derived from an EMBL/GenBank/DDBJ whole genome shotgun (WGS) entry which is preliminary data.</text>
</comment>
<dbReference type="Gene3D" id="3.40.50.2300">
    <property type="match status" value="1"/>
</dbReference>
<dbReference type="Gene3D" id="2.40.50.1020">
    <property type="entry name" value="LytTr DNA-binding domain"/>
    <property type="match status" value="1"/>
</dbReference>
<dbReference type="PANTHER" id="PTHR37299">
    <property type="entry name" value="TRANSCRIPTIONAL REGULATOR-RELATED"/>
    <property type="match status" value="1"/>
</dbReference>
<dbReference type="EMBL" id="WKPI01000001">
    <property type="protein sequence ID" value="MSC31538.1"/>
    <property type="molecule type" value="Genomic_DNA"/>
</dbReference>
<sequence>MIKAAIVDDDLEFLEMMSGELEKTQLFGEIKTYNDPQKLIATLGQIASDVLFLDIEMPNINGFSVAKALREQPVSPLIVYVTAEEHYMAEAFGFHVIGFLVKSKLQEQLAGMIIKINEEIAYRQVTVETTQGKISIRRDQILMLSCFNRKVTLTLQGGIKYELRGRVLNDAVCVLAMREYLVQINRSEVVNLMNVEKIKANTLFIRGLSQPLMISKYQKAEVLRRFSDYKVMV</sequence>
<evidence type="ECO:0000313" key="6">
    <source>
        <dbReference type="Proteomes" id="UP000480929"/>
    </source>
</evidence>
<dbReference type="GO" id="GO:0003677">
    <property type="term" value="F:DNA binding"/>
    <property type="evidence" value="ECO:0007669"/>
    <property type="project" value="InterPro"/>
</dbReference>
<dbReference type="GeneID" id="42456688"/>
<dbReference type="Proteomes" id="UP000480929">
    <property type="component" value="Unassembled WGS sequence"/>
</dbReference>
<dbReference type="Pfam" id="PF00072">
    <property type="entry name" value="Response_reg"/>
    <property type="match status" value="1"/>
</dbReference>
<reference evidence="5 6" key="1">
    <citation type="journal article" date="2019" name="Nat. Med.">
        <title>A library of human gut bacterial isolates paired with longitudinal multiomics data enables mechanistic microbiome research.</title>
        <authorList>
            <person name="Poyet M."/>
            <person name="Groussin M."/>
            <person name="Gibbons S.M."/>
            <person name="Avila-Pacheco J."/>
            <person name="Jiang X."/>
            <person name="Kearney S.M."/>
            <person name="Perrotta A.R."/>
            <person name="Berdy B."/>
            <person name="Zhao S."/>
            <person name="Lieberman T.D."/>
            <person name="Swanson P.K."/>
            <person name="Smith M."/>
            <person name="Roesemann S."/>
            <person name="Alexander J.E."/>
            <person name="Rich S.A."/>
            <person name="Livny J."/>
            <person name="Vlamakis H."/>
            <person name="Clish C."/>
            <person name="Bullock K."/>
            <person name="Deik A."/>
            <person name="Scott J."/>
            <person name="Pierce K.A."/>
            <person name="Xavier R.J."/>
            <person name="Alm E.J."/>
        </authorList>
    </citation>
    <scope>NUCLEOTIDE SEQUENCE [LARGE SCALE GENOMIC DNA]</scope>
    <source>
        <strain evidence="3 5">BIOML-A4</strain>
        <strain evidence="4 6">BIOML-A5</strain>
    </source>
</reference>
<dbReference type="OrthoDB" id="9802383at2"/>
<name>A0A6N7S1H4_9FIRM</name>
<evidence type="ECO:0000313" key="5">
    <source>
        <dbReference type="Proteomes" id="UP000433575"/>
    </source>
</evidence>
<dbReference type="InterPro" id="IPR011006">
    <property type="entry name" value="CheY-like_superfamily"/>
</dbReference>
<dbReference type="InterPro" id="IPR046947">
    <property type="entry name" value="LytR-like"/>
</dbReference>
<dbReference type="Proteomes" id="UP000433575">
    <property type="component" value="Unassembled WGS sequence"/>
</dbReference>
<keyword evidence="6" id="KW-1185">Reference proteome</keyword>
<feature type="domain" description="Response regulatory" evidence="2">
    <location>
        <begin position="3"/>
        <end position="117"/>
    </location>
</feature>
<dbReference type="SMART" id="SM00448">
    <property type="entry name" value="REC"/>
    <property type="match status" value="1"/>
</dbReference>